<name>A0A2Z7BD07_9LAMI</name>
<dbReference type="PANTHER" id="PTHR46444:SF3">
    <property type="entry name" value="DCD (DEVELOPMENT AND CELL DEATH) DOMAIN PROTEIN"/>
    <property type="match status" value="1"/>
</dbReference>
<keyword evidence="4" id="KW-1185">Reference proteome</keyword>
<dbReference type="AlphaFoldDB" id="A0A2Z7BD07"/>
<dbReference type="Pfam" id="PF10539">
    <property type="entry name" value="Dev_Cell_Death"/>
    <property type="match status" value="1"/>
</dbReference>
<dbReference type="OrthoDB" id="1920894at2759"/>
<proteinExistence type="predicted"/>
<gene>
    <name evidence="3" type="ORF">F511_03667</name>
</gene>
<dbReference type="PROSITE" id="PS51222">
    <property type="entry name" value="DCD"/>
    <property type="match status" value="1"/>
</dbReference>
<feature type="domain" description="DCD" evidence="2">
    <location>
        <begin position="186"/>
        <end position="314"/>
    </location>
</feature>
<feature type="compositionally biased region" description="Basic and acidic residues" evidence="1">
    <location>
        <begin position="139"/>
        <end position="148"/>
    </location>
</feature>
<feature type="compositionally biased region" description="Basic and acidic residues" evidence="1">
    <location>
        <begin position="43"/>
        <end position="63"/>
    </location>
</feature>
<dbReference type="PANTHER" id="PTHR46444">
    <property type="entry name" value="DCD (DEVELOPMENT AND CELL DEATH) DOMAIN PROTEIN-RELATED"/>
    <property type="match status" value="1"/>
</dbReference>
<dbReference type="InterPro" id="IPR013989">
    <property type="entry name" value="Dev_and_cell_death_domain"/>
</dbReference>
<evidence type="ECO:0000259" key="2">
    <source>
        <dbReference type="PROSITE" id="PS51222"/>
    </source>
</evidence>
<reference evidence="3 4" key="1">
    <citation type="journal article" date="2015" name="Proc. Natl. Acad. Sci. U.S.A.">
        <title>The resurrection genome of Boea hygrometrica: A blueprint for survival of dehydration.</title>
        <authorList>
            <person name="Xiao L."/>
            <person name="Yang G."/>
            <person name="Zhang L."/>
            <person name="Yang X."/>
            <person name="Zhao S."/>
            <person name="Ji Z."/>
            <person name="Zhou Q."/>
            <person name="Hu M."/>
            <person name="Wang Y."/>
            <person name="Chen M."/>
            <person name="Xu Y."/>
            <person name="Jin H."/>
            <person name="Xiao X."/>
            <person name="Hu G."/>
            <person name="Bao F."/>
            <person name="Hu Y."/>
            <person name="Wan P."/>
            <person name="Li L."/>
            <person name="Deng X."/>
            <person name="Kuang T."/>
            <person name="Xiang C."/>
            <person name="Zhu J.K."/>
            <person name="Oliver M.J."/>
            <person name="He Y."/>
        </authorList>
    </citation>
    <scope>NUCLEOTIDE SEQUENCE [LARGE SCALE GENOMIC DNA]</scope>
    <source>
        <strain evidence="4">cv. XS01</strain>
    </source>
</reference>
<feature type="compositionally biased region" description="Basic and acidic residues" evidence="1">
    <location>
        <begin position="112"/>
        <end position="123"/>
    </location>
</feature>
<organism evidence="3 4">
    <name type="scientific">Dorcoceras hygrometricum</name>
    <dbReference type="NCBI Taxonomy" id="472368"/>
    <lineage>
        <taxon>Eukaryota</taxon>
        <taxon>Viridiplantae</taxon>
        <taxon>Streptophyta</taxon>
        <taxon>Embryophyta</taxon>
        <taxon>Tracheophyta</taxon>
        <taxon>Spermatophyta</taxon>
        <taxon>Magnoliopsida</taxon>
        <taxon>eudicotyledons</taxon>
        <taxon>Gunneridae</taxon>
        <taxon>Pentapetalae</taxon>
        <taxon>asterids</taxon>
        <taxon>lamiids</taxon>
        <taxon>Lamiales</taxon>
        <taxon>Gesneriaceae</taxon>
        <taxon>Didymocarpoideae</taxon>
        <taxon>Trichosporeae</taxon>
        <taxon>Loxocarpinae</taxon>
        <taxon>Dorcoceras</taxon>
    </lineage>
</organism>
<evidence type="ECO:0000313" key="3">
    <source>
        <dbReference type="EMBL" id="KZV32384.1"/>
    </source>
</evidence>
<evidence type="ECO:0000256" key="1">
    <source>
        <dbReference type="SAM" id="MobiDB-lite"/>
    </source>
</evidence>
<accession>A0A2Z7BD07</accession>
<feature type="region of interest" description="Disordered" evidence="1">
    <location>
        <begin position="29"/>
        <end position="74"/>
    </location>
</feature>
<dbReference type="Proteomes" id="UP000250235">
    <property type="component" value="Unassembled WGS sequence"/>
</dbReference>
<sequence length="569" mass="63952">MAPGIRKKKKSGLALKSTSEEVISVKKALKKKGNTGNAFESTSKPEDYDKLLSENGNDDRNAKESSSAPLARKPCTWLKLDKLNPQIETKASAQNSDSCRKENFTLQVEASEDQKKRRTKEEEGNSISLVKTNKNRKSGRTEEGEKSSYEPNGDGKNISQHLEKKGKGLDNEMHETMEEMNEKQEKNLGGLIFMCNAKTKPDCFRYQVMGVPANKKEFVLDIRIGLTIFLYDYDLKLLYGIYEASSAGGMKLEPAAFGGGFPAQVRFTVLQDCIPLPESEFRKAVEDSYDKKTRKFDTRLTVKQVKHLTKLFQPTPRLKSVSSVPVDHEMQLSQYHVSSKSSHAQDPLFLTEKEYRSHGLQQGRILLPTTAGGDSIRYGQEQEHILRNPSSMNNDSTIQHLEVNQEPDPLFLSEREYHFYGLKGPQRIPNAAPSINTSNQISRVYGKEAFNPYDESTTSLVNRYLSLPRTAATAPESYPLSGREIFANDQTTDELRAHLRVPIADGARPLAPYTLRDQSNFSQRPLPVLHTPREPSEFRLGLNVPHESELTAAPISRRYSFGGPSLSHH</sequence>
<evidence type="ECO:0000313" key="4">
    <source>
        <dbReference type="Proteomes" id="UP000250235"/>
    </source>
</evidence>
<protein>
    <recommendedName>
        <fullName evidence="2">DCD domain-containing protein</fullName>
    </recommendedName>
</protein>
<dbReference type="EMBL" id="KV006883">
    <property type="protein sequence ID" value="KZV32384.1"/>
    <property type="molecule type" value="Genomic_DNA"/>
</dbReference>
<feature type="region of interest" description="Disordered" evidence="1">
    <location>
        <begin position="109"/>
        <end position="161"/>
    </location>
</feature>
<dbReference type="SMART" id="SM00767">
    <property type="entry name" value="DCD"/>
    <property type="match status" value="1"/>
</dbReference>